<keyword evidence="9" id="KW-0961">Cell wall biogenesis/degradation</keyword>
<evidence type="ECO:0000313" key="16">
    <source>
        <dbReference type="EMBL" id="CAB4371599.1"/>
    </source>
</evidence>
<dbReference type="PANTHER" id="PTHR32282">
    <property type="entry name" value="BINDING PROTEIN TRANSPEPTIDASE, PUTATIVE-RELATED"/>
    <property type="match status" value="1"/>
</dbReference>
<accession>A0A6J6AMY7</accession>
<dbReference type="SUPFAM" id="SSF56601">
    <property type="entry name" value="beta-lactamase/transpeptidase-like"/>
    <property type="match status" value="1"/>
</dbReference>
<dbReference type="GO" id="GO:0006508">
    <property type="term" value="P:proteolysis"/>
    <property type="evidence" value="ECO:0007669"/>
    <property type="project" value="UniProtKB-KW"/>
</dbReference>
<keyword evidence="2" id="KW-0645">Protease</keyword>
<feature type="domain" description="Penicillin-binding protein transpeptidase" evidence="13">
    <location>
        <begin position="328"/>
        <end position="573"/>
    </location>
</feature>
<dbReference type="Gene3D" id="1.10.3810.10">
    <property type="entry name" value="Biosynthetic peptidoglycan transglycosylase-like"/>
    <property type="match status" value="1"/>
</dbReference>
<evidence type="ECO:0000256" key="10">
    <source>
        <dbReference type="ARBA" id="ARBA00044770"/>
    </source>
</evidence>
<dbReference type="Pfam" id="PF00905">
    <property type="entry name" value="Transpeptidase"/>
    <property type="match status" value="1"/>
</dbReference>
<dbReference type="FunFam" id="1.10.3810.10:FF:000001">
    <property type="entry name" value="Penicillin-binding protein 1A"/>
    <property type="match status" value="1"/>
</dbReference>
<evidence type="ECO:0000256" key="6">
    <source>
        <dbReference type="ARBA" id="ARBA00022960"/>
    </source>
</evidence>
<evidence type="ECO:0000256" key="12">
    <source>
        <dbReference type="SAM" id="MobiDB-lite"/>
    </source>
</evidence>
<evidence type="ECO:0000313" key="18">
    <source>
        <dbReference type="EMBL" id="CAB4728257.1"/>
    </source>
</evidence>
<evidence type="ECO:0000256" key="1">
    <source>
        <dbReference type="ARBA" id="ARBA00022645"/>
    </source>
</evidence>
<feature type="region of interest" description="Disordered" evidence="12">
    <location>
        <begin position="613"/>
        <end position="679"/>
    </location>
</feature>
<dbReference type="SUPFAM" id="SSF53955">
    <property type="entry name" value="Lysozyme-like"/>
    <property type="match status" value="1"/>
</dbReference>
<evidence type="ECO:0000313" key="19">
    <source>
        <dbReference type="EMBL" id="CAB4804860.1"/>
    </source>
</evidence>
<keyword evidence="4" id="KW-0808">Transferase</keyword>
<dbReference type="EMBL" id="CAFBRD010000157">
    <property type="protein sequence ID" value="CAB5078719.1"/>
    <property type="molecule type" value="Genomic_DNA"/>
</dbReference>
<dbReference type="Gene3D" id="3.40.710.10">
    <property type="entry name" value="DD-peptidase/beta-lactamase superfamily"/>
    <property type="match status" value="1"/>
</dbReference>
<dbReference type="EMBL" id="CAESAL010000134">
    <property type="protein sequence ID" value="CAB4346933.1"/>
    <property type="molecule type" value="Genomic_DNA"/>
</dbReference>
<dbReference type="EMBL" id="CAEUNJ010000034">
    <property type="protein sequence ID" value="CAB4371599.1"/>
    <property type="molecule type" value="Genomic_DNA"/>
</dbReference>
<dbReference type="GO" id="GO:0008658">
    <property type="term" value="F:penicillin binding"/>
    <property type="evidence" value="ECO:0007669"/>
    <property type="project" value="InterPro"/>
</dbReference>
<feature type="compositionally biased region" description="Low complexity" evidence="12">
    <location>
        <begin position="627"/>
        <end position="670"/>
    </location>
</feature>
<dbReference type="Pfam" id="PF00912">
    <property type="entry name" value="Transgly"/>
    <property type="match status" value="1"/>
</dbReference>
<keyword evidence="8" id="KW-0511">Multifunctional enzyme</keyword>
<dbReference type="GO" id="GO:0008360">
    <property type="term" value="P:regulation of cell shape"/>
    <property type="evidence" value="ECO:0007669"/>
    <property type="project" value="UniProtKB-KW"/>
</dbReference>
<evidence type="ECO:0000313" key="17">
    <source>
        <dbReference type="EMBL" id="CAB4637555.1"/>
    </source>
</evidence>
<evidence type="ECO:0000256" key="11">
    <source>
        <dbReference type="ARBA" id="ARBA00049902"/>
    </source>
</evidence>
<evidence type="ECO:0000256" key="8">
    <source>
        <dbReference type="ARBA" id="ARBA00023268"/>
    </source>
</evidence>
<dbReference type="GO" id="GO:0009252">
    <property type="term" value="P:peptidoglycan biosynthetic process"/>
    <property type="evidence" value="ECO:0007669"/>
    <property type="project" value="UniProtKB-KW"/>
</dbReference>
<feature type="domain" description="Glycosyl transferase family 51" evidence="14">
    <location>
        <begin position="40"/>
        <end position="222"/>
    </location>
</feature>
<sequence>MAGAGYLFTQVPLPDKDPPQLQTTFMCSSDVSSGCTADNSIAQLSGGVNRISVAWNEIPPVIVDAVLSAEDRTFFQHGGVDPTGILRALWTNLRNGGVSQGGSTITQQYVKNVYLTQERTFTRKIKEAALAVKVERELSKQEILTRYLNTIYLGRGAYGIEAASRVYFGKNLDQMTLPEAAYLAGLIRSPETADAKLPENDPKAARSHQTAIDRRASVLDAMVETGDITEEEATAAKANNWSDVLVRSTQNNYGTVTHPEWGTEYFVDYVRHWLTTDGGFTDAQVYGGGLRVYTTLDMTDQGAAADAIKSTLNQPNDPSAALVSIDDAGAVRAMVGGLDFNGTGKYSKVNLAVGTDGGGAGRQAGSSFKAFTLAEAMNQKMPMSKMYDAPSRIVIPKADGGRDWSVGNYADAGLGELDLISATMRSSNTAYAQLMMDVGPQNVADLAKQMGITSPLKAVPALTLGTSEVSVLDMASGYSTLADNGEHIKPTVVTKVTDAKGNVLYENKSVRKRVLDTKAVAKVNYILNQVVEGGTGTGARIGQPAAGKTGTTENYRDAWFVGFTCKLTTAVWVGFPDGTFMKSVHGMSVTGGSFPATIWRKYMTVATKGKSSCPFPYPTDDGTNLGSTTTSTEPSSTSSSSSTSTTVKAATTSTSTTSSTSSTTSTTLTTQPVEPAPIN</sequence>
<keyword evidence="7" id="KW-0573">Peptidoglycan synthesis</keyword>
<dbReference type="InterPro" id="IPR050396">
    <property type="entry name" value="Glycosyltr_51/Transpeptidase"/>
</dbReference>
<evidence type="ECO:0000259" key="14">
    <source>
        <dbReference type="Pfam" id="PF00912"/>
    </source>
</evidence>
<evidence type="ECO:0000256" key="7">
    <source>
        <dbReference type="ARBA" id="ARBA00022984"/>
    </source>
</evidence>
<evidence type="ECO:0000256" key="9">
    <source>
        <dbReference type="ARBA" id="ARBA00023316"/>
    </source>
</evidence>
<evidence type="ECO:0000256" key="3">
    <source>
        <dbReference type="ARBA" id="ARBA00022676"/>
    </source>
</evidence>
<dbReference type="EMBL" id="CAEZVC010000181">
    <property type="protein sequence ID" value="CAB4637555.1"/>
    <property type="molecule type" value="Genomic_DNA"/>
</dbReference>
<keyword evidence="6" id="KW-0133">Cell shape</keyword>
<gene>
    <name evidence="17" type="ORF">UFOPK1906_01869</name>
    <name evidence="18" type="ORF">UFOPK2624_02159</name>
    <name evidence="19" type="ORF">UFOPK2969_01673</name>
    <name evidence="15" type="ORF">UFOPK3331_02041</name>
    <name evidence="16" type="ORF">UFOPK4201_00933</name>
    <name evidence="20" type="ORF">UFOPK4371_01873</name>
</gene>
<evidence type="ECO:0000256" key="4">
    <source>
        <dbReference type="ARBA" id="ARBA00022679"/>
    </source>
</evidence>
<dbReference type="InterPro" id="IPR023346">
    <property type="entry name" value="Lysozyme-like_dom_sf"/>
</dbReference>
<dbReference type="InterPro" id="IPR036950">
    <property type="entry name" value="PBP_transglycosylase"/>
</dbReference>
<dbReference type="InterPro" id="IPR012338">
    <property type="entry name" value="Beta-lactam/transpept-like"/>
</dbReference>
<dbReference type="InterPro" id="IPR001460">
    <property type="entry name" value="PCN-bd_Tpept"/>
</dbReference>
<name>A0A6J6AMY7_9ZZZZ</name>
<evidence type="ECO:0000313" key="20">
    <source>
        <dbReference type="EMBL" id="CAB5078719.1"/>
    </source>
</evidence>
<dbReference type="AlphaFoldDB" id="A0A6J6AMY7"/>
<protein>
    <recommendedName>
        <fullName evidence="10">peptidoglycan glycosyltransferase</fullName>
        <ecNumber evidence="10">2.4.99.28</ecNumber>
    </recommendedName>
</protein>
<dbReference type="EMBL" id="CAFAAD010000179">
    <property type="protein sequence ID" value="CAB4804860.1"/>
    <property type="molecule type" value="Genomic_DNA"/>
</dbReference>
<comment type="catalytic activity">
    <reaction evidence="11">
        <text>[GlcNAc-(1-&gt;4)-Mur2Ac(oyl-L-Ala-gamma-D-Glu-L-Lys-D-Ala-D-Ala)](n)-di-trans,octa-cis-undecaprenyl diphosphate + beta-D-GlcNAc-(1-&gt;4)-Mur2Ac(oyl-L-Ala-gamma-D-Glu-L-Lys-D-Ala-D-Ala)-di-trans,octa-cis-undecaprenyl diphosphate = [GlcNAc-(1-&gt;4)-Mur2Ac(oyl-L-Ala-gamma-D-Glu-L-Lys-D-Ala-D-Ala)](n+1)-di-trans,octa-cis-undecaprenyl diphosphate + di-trans,octa-cis-undecaprenyl diphosphate + H(+)</text>
        <dbReference type="Rhea" id="RHEA:23708"/>
        <dbReference type="Rhea" id="RHEA-COMP:9602"/>
        <dbReference type="Rhea" id="RHEA-COMP:9603"/>
        <dbReference type="ChEBI" id="CHEBI:15378"/>
        <dbReference type="ChEBI" id="CHEBI:58405"/>
        <dbReference type="ChEBI" id="CHEBI:60033"/>
        <dbReference type="ChEBI" id="CHEBI:78435"/>
        <dbReference type="EC" id="2.4.99.28"/>
    </reaction>
</comment>
<evidence type="ECO:0000313" key="15">
    <source>
        <dbReference type="EMBL" id="CAB4346933.1"/>
    </source>
</evidence>
<dbReference type="GO" id="GO:0030288">
    <property type="term" value="C:outer membrane-bounded periplasmic space"/>
    <property type="evidence" value="ECO:0007669"/>
    <property type="project" value="TreeGrafter"/>
</dbReference>
<keyword evidence="5" id="KW-0378">Hydrolase</keyword>
<dbReference type="PANTHER" id="PTHR32282:SF33">
    <property type="entry name" value="PEPTIDOGLYCAN GLYCOSYLTRANSFERASE"/>
    <property type="match status" value="1"/>
</dbReference>
<dbReference type="EC" id="2.4.99.28" evidence="10"/>
<evidence type="ECO:0000259" key="13">
    <source>
        <dbReference type="Pfam" id="PF00905"/>
    </source>
</evidence>
<evidence type="ECO:0000256" key="5">
    <source>
        <dbReference type="ARBA" id="ARBA00022801"/>
    </source>
</evidence>
<organism evidence="16">
    <name type="scientific">freshwater metagenome</name>
    <dbReference type="NCBI Taxonomy" id="449393"/>
    <lineage>
        <taxon>unclassified sequences</taxon>
        <taxon>metagenomes</taxon>
        <taxon>ecological metagenomes</taxon>
    </lineage>
</organism>
<dbReference type="GO" id="GO:0008955">
    <property type="term" value="F:peptidoglycan glycosyltransferase activity"/>
    <property type="evidence" value="ECO:0007669"/>
    <property type="project" value="UniProtKB-EC"/>
</dbReference>
<keyword evidence="1" id="KW-0121">Carboxypeptidase</keyword>
<keyword evidence="3" id="KW-0328">Glycosyltransferase</keyword>
<reference evidence="16" key="1">
    <citation type="submission" date="2020-05" db="EMBL/GenBank/DDBJ databases">
        <authorList>
            <person name="Chiriac C."/>
            <person name="Salcher M."/>
            <person name="Ghai R."/>
            <person name="Kavagutti S V."/>
        </authorList>
    </citation>
    <scope>NUCLEOTIDE SEQUENCE</scope>
</reference>
<dbReference type="InterPro" id="IPR001264">
    <property type="entry name" value="Glyco_trans_51"/>
</dbReference>
<dbReference type="GO" id="GO:0004180">
    <property type="term" value="F:carboxypeptidase activity"/>
    <property type="evidence" value="ECO:0007669"/>
    <property type="project" value="UniProtKB-KW"/>
</dbReference>
<dbReference type="EMBL" id="CAEZXY010000191">
    <property type="protein sequence ID" value="CAB4728257.1"/>
    <property type="molecule type" value="Genomic_DNA"/>
</dbReference>
<proteinExistence type="predicted"/>
<evidence type="ECO:0000256" key="2">
    <source>
        <dbReference type="ARBA" id="ARBA00022670"/>
    </source>
</evidence>
<dbReference type="GO" id="GO:0071555">
    <property type="term" value="P:cell wall organization"/>
    <property type="evidence" value="ECO:0007669"/>
    <property type="project" value="UniProtKB-KW"/>
</dbReference>